<dbReference type="Pfam" id="PF23622">
    <property type="entry name" value="LRR_At1g61320_AtMIF1"/>
    <property type="match status" value="1"/>
</dbReference>
<proteinExistence type="predicted"/>
<organism evidence="3 4">
    <name type="scientific">Tripterygium wilfordii</name>
    <name type="common">Thunder God vine</name>
    <dbReference type="NCBI Taxonomy" id="458696"/>
    <lineage>
        <taxon>Eukaryota</taxon>
        <taxon>Viridiplantae</taxon>
        <taxon>Streptophyta</taxon>
        <taxon>Embryophyta</taxon>
        <taxon>Tracheophyta</taxon>
        <taxon>Spermatophyta</taxon>
        <taxon>Magnoliopsida</taxon>
        <taxon>eudicotyledons</taxon>
        <taxon>Gunneridae</taxon>
        <taxon>Pentapetalae</taxon>
        <taxon>rosids</taxon>
        <taxon>fabids</taxon>
        <taxon>Celastrales</taxon>
        <taxon>Celastraceae</taxon>
        <taxon>Tripterygium</taxon>
    </lineage>
</organism>
<dbReference type="PANTHER" id="PTHR34145">
    <property type="entry name" value="OS02G0105600 PROTEIN"/>
    <property type="match status" value="1"/>
</dbReference>
<dbReference type="SUPFAM" id="SSF52047">
    <property type="entry name" value="RNI-like"/>
    <property type="match status" value="1"/>
</dbReference>
<gene>
    <name evidence="3" type="ORF">HS088_TW02G00182</name>
</gene>
<name>A0A7J7DXS2_TRIWF</name>
<dbReference type="Proteomes" id="UP000593562">
    <property type="component" value="Unassembled WGS sequence"/>
</dbReference>
<sequence length="467" mass="54932">MDHMSALPIEIITIIISFLPIVDAIRLCFLRREWYFSNLWIHSTIFELKEKSFRRPETIRRYRGRRRRSIAVETRQNGRIKFLQVFNRVLFSLVSPVISSFSFHHLTYTTSHRNEIDRWIEFALSKGVRDLVLNFSVDFPINQSEPWIVIIKYHLPDVLYQNASSIRTLSINSCRVDARRISSFKNIRSLTLTRIKISVRNIGHMVPQCPLLENLCLVECFQEWNLKINSMSLKRLIVRHSKGFTLMEIRLPRLEYFEYAGDLIRFDLDLLYALEEAVMDFTMKYISAFAYWYEDAREYFSGLAAVRQLKICTNAFKIFPQNYLRDEPFLRLRNAQELTLTTTMERYEVLGILSIITSATHLRTLTFIAGHRRPLKELMCDYYSEELDEFLHPDESSVSNRLLEVIVEGFMAKQYEMEILKFLVGSATMLRTITLLPRMGYSERRIAAAAADLLSVRAASDHLQINW</sequence>
<dbReference type="InterPro" id="IPR032675">
    <property type="entry name" value="LRR_dom_sf"/>
</dbReference>
<dbReference type="PANTHER" id="PTHR34145:SF28">
    <property type="entry name" value="F-BOX DOMAIN-CONTAINING PROTEIN"/>
    <property type="match status" value="1"/>
</dbReference>
<protein>
    <recommendedName>
        <fullName evidence="2">At1g61320/AtMIF1 LRR domain-containing protein</fullName>
    </recommendedName>
</protein>
<evidence type="ECO:0000313" key="4">
    <source>
        <dbReference type="Proteomes" id="UP000593562"/>
    </source>
</evidence>
<keyword evidence="1" id="KW-1133">Transmembrane helix</keyword>
<comment type="caution">
    <text evidence="3">The sequence shown here is derived from an EMBL/GenBank/DDBJ whole genome shotgun (WGS) entry which is preliminary data.</text>
</comment>
<evidence type="ECO:0000256" key="1">
    <source>
        <dbReference type="SAM" id="Phobius"/>
    </source>
</evidence>
<dbReference type="EMBL" id="JAAARO010000002">
    <property type="protein sequence ID" value="KAF5751172.1"/>
    <property type="molecule type" value="Genomic_DNA"/>
</dbReference>
<feature type="transmembrane region" description="Helical" evidence="1">
    <location>
        <begin position="6"/>
        <end position="29"/>
    </location>
</feature>
<dbReference type="InParanoid" id="A0A7J7DXS2"/>
<dbReference type="Gene3D" id="3.80.10.10">
    <property type="entry name" value="Ribonuclease Inhibitor"/>
    <property type="match status" value="1"/>
</dbReference>
<accession>A0A7J7DXS2</accession>
<dbReference type="InterPro" id="IPR053772">
    <property type="entry name" value="At1g61320/At1g61330-like"/>
</dbReference>
<evidence type="ECO:0000259" key="2">
    <source>
        <dbReference type="Pfam" id="PF23622"/>
    </source>
</evidence>
<dbReference type="AlphaFoldDB" id="A0A7J7DXS2"/>
<dbReference type="InterPro" id="IPR036047">
    <property type="entry name" value="F-box-like_dom_sf"/>
</dbReference>
<keyword evidence="1" id="KW-0472">Membrane</keyword>
<evidence type="ECO:0000313" key="3">
    <source>
        <dbReference type="EMBL" id="KAF5751172.1"/>
    </source>
</evidence>
<dbReference type="InterPro" id="IPR055357">
    <property type="entry name" value="LRR_At1g61320_AtMIF1"/>
</dbReference>
<reference evidence="3 4" key="1">
    <citation type="journal article" date="2020" name="Nat. Commun.">
        <title>Genome of Tripterygium wilfordii and identification of cytochrome P450 involved in triptolide biosynthesis.</title>
        <authorList>
            <person name="Tu L."/>
            <person name="Su P."/>
            <person name="Zhang Z."/>
            <person name="Gao L."/>
            <person name="Wang J."/>
            <person name="Hu T."/>
            <person name="Zhou J."/>
            <person name="Zhang Y."/>
            <person name="Zhao Y."/>
            <person name="Liu Y."/>
            <person name="Song Y."/>
            <person name="Tong Y."/>
            <person name="Lu Y."/>
            <person name="Yang J."/>
            <person name="Xu C."/>
            <person name="Jia M."/>
            <person name="Peters R.J."/>
            <person name="Huang L."/>
            <person name="Gao W."/>
        </authorList>
    </citation>
    <scope>NUCLEOTIDE SEQUENCE [LARGE SCALE GENOMIC DNA]</scope>
    <source>
        <strain evidence="4">cv. XIE 37</strain>
        <tissue evidence="3">Leaf</tissue>
    </source>
</reference>
<keyword evidence="4" id="KW-1185">Reference proteome</keyword>
<keyword evidence="1" id="KW-0812">Transmembrane</keyword>
<dbReference type="SUPFAM" id="SSF81383">
    <property type="entry name" value="F-box domain"/>
    <property type="match status" value="1"/>
</dbReference>
<feature type="domain" description="At1g61320/AtMIF1 LRR" evidence="2">
    <location>
        <begin position="107"/>
        <end position="437"/>
    </location>
</feature>